<dbReference type="PANTHER" id="PTHR48100:SF62">
    <property type="entry name" value="GLUCOSYL-3-PHOSPHOGLYCERATE PHOSPHATASE"/>
    <property type="match status" value="1"/>
</dbReference>
<dbReference type="InterPro" id="IPR029033">
    <property type="entry name" value="His_PPase_superfam"/>
</dbReference>
<dbReference type="NCBIfam" id="TIGR03848">
    <property type="entry name" value="MSMEG_4193"/>
    <property type="match status" value="1"/>
</dbReference>
<dbReference type="PANTHER" id="PTHR48100">
    <property type="entry name" value="BROAD-SPECIFICITY PHOSPHATASE YOR283W-RELATED"/>
    <property type="match status" value="1"/>
</dbReference>
<evidence type="ECO:0000313" key="2">
    <source>
        <dbReference type="Proteomes" id="UP000030466"/>
    </source>
</evidence>
<dbReference type="OrthoDB" id="4120859at2"/>
<dbReference type="CDD" id="cd07067">
    <property type="entry name" value="HP_PGM_like"/>
    <property type="match status" value="1"/>
</dbReference>
<dbReference type="InterPro" id="IPR022492">
    <property type="entry name" value="Phosphomutase_MSMEG4193_put"/>
</dbReference>
<dbReference type="GO" id="GO:0005737">
    <property type="term" value="C:cytoplasm"/>
    <property type="evidence" value="ECO:0007669"/>
    <property type="project" value="TreeGrafter"/>
</dbReference>
<name>A0A0A6VX26_KOCRO</name>
<evidence type="ECO:0000313" key="1">
    <source>
        <dbReference type="EMBL" id="KHD98399.1"/>
    </source>
</evidence>
<dbReference type="SMART" id="SM00855">
    <property type="entry name" value="PGAM"/>
    <property type="match status" value="1"/>
</dbReference>
<comment type="caution">
    <text evidence="1">The sequence shown here is derived from an EMBL/GenBank/DDBJ whole genome shotgun (WGS) entry which is preliminary data.</text>
</comment>
<dbReference type="Proteomes" id="UP000030466">
    <property type="component" value="Unassembled WGS sequence"/>
</dbReference>
<dbReference type="InterPro" id="IPR013078">
    <property type="entry name" value="His_Pase_superF_clade-1"/>
</dbReference>
<dbReference type="InterPro" id="IPR050275">
    <property type="entry name" value="PGM_Phosphatase"/>
</dbReference>
<gene>
    <name evidence="1" type="ORF">GY22_04980</name>
</gene>
<dbReference type="RefSeq" id="WP_017835026.1">
    <property type="nucleotide sequence ID" value="NZ_JSUH01000003.1"/>
</dbReference>
<dbReference type="EMBL" id="JSUH01000003">
    <property type="protein sequence ID" value="KHD98399.1"/>
    <property type="molecule type" value="Genomic_DNA"/>
</dbReference>
<dbReference type="Gene3D" id="3.40.50.1240">
    <property type="entry name" value="Phosphoglycerate mutase-like"/>
    <property type="match status" value="1"/>
</dbReference>
<sequence length="214" mass="22821">MVTRKAPRSTLVLLVRHGETPTTGKVLPGRAPGLHLSERGRAQADRVAERLAGVRVDAVYTSPLERTRETAAPTAARTGREAVVEPGLLECDFGEWTGEELSRLSRLKAWSTVQRAPSTFRFPGGESFPEMQARTVGAVDRVRAAHEGGVVVCFSHADPIKAALAHALGTHLDLFQRIVVSPCSVSAISYAPGQAPAVLTVNSTDQPLAGLRVS</sequence>
<dbReference type="SUPFAM" id="SSF53254">
    <property type="entry name" value="Phosphoglycerate mutase-like"/>
    <property type="match status" value="1"/>
</dbReference>
<dbReference type="AlphaFoldDB" id="A0A0A6VX26"/>
<proteinExistence type="predicted"/>
<accession>A0A0A6VX26</accession>
<protein>
    <submittedName>
        <fullName evidence="1">Phosphoglycerate mutase</fullName>
    </submittedName>
</protein>
<dbReference type="Pfam" id="PF00300">
    <property type="entry name" value="His_Phos_1"/>
    <property type="match status" value="1"/>
</dbReference>
<dbReference type="GO" id="GO:0016791">
    <property type="term" value="F:phosphatase activity"/>
    <property type="evidence" value="ECO:0007669"/>
    <property type="project" value="TreeGrafter"/>
</dbReference>
<keyword evidence="2" id="KW-1185">Reference proteome</keyword>
<reference evidence="1 2" key="1">
    <citation type="journal article" date="2003" name="Int. J. Syst. Evol. Microbiol.">
        <title>Kocuria polaris sp. nov., an orange-pigmented psychrophilic bacterium isolated from an Antarctic cyanobacterial mat sample.</title>
        <authorList>
            <person name="Reddy G.S."/>
            <person name="Prakash J.S."/>
            <person name="Prabahar V."/>
            <person name="Matsumoto G.I."/>
            <person name="Stackebrandt E."/>
            <person name="Shivaji S."/>
        </authorList>
    </citation>
    <scope>NUCLEOTIDE SEQUENCE [LARGE SCALE GENOMIC DNA]</scope>
    <source>
        <strain evidence="1 2">CMS 76or</strain>
    </source>
</reference>
<organism evidence="1 2">
    <name type="scientific">Kocuria rosea subsp. polaris</name>
    <dbReference type="NCBI Taxonomy" id="136273"/>
    <lineage>
        <taxon>Bacteria</taxon>
        <taxon>Bacillati</taxon>
        <taxon>Actinomycetota</taxon>
        <taxon>Actinomycetes</taxon>
        <taxon>Micrococcales</taxon>
        <taxon>Micrococcaceae</taxon>
        <taxon>Kocuria</taxon>
    </lineage>
</organism>